<dbReference type="PANTHER" id="PTHR44591">
    <property type="entry name" value="STRESS RESPONSE REGULATOR PROTEIN 1"/>
    <property type="match status" value="1"/>
</dbReference>
<dbReference type="InterPro" id="IPR001789">
    <property type="entry name" value="Sig_transdc_resp-reg_receiver"/>
</dbReference>
<feature type="region of interest" description="Disordered" evidence="3">
    <location>
        <begin position="1"/>
        <end position="24"/>
    </location>
</feature>
<sequence>MDGAFKAGSNPAPVGSSGPGGQEADKTILLAGDQKAMREVEAFLLQNKGYAVLTADSISRAEQLFGENRQAVRLLLTDLVLPDGSGVELHRKLTGIKPELVTLIVSGSRPGPGEIPREAQFMKKPFALAELHQRLTQALERPDGFGKKPPPVCGLAHRFPADQTDLFARGFEFACCDSRDCPYKKVHQRRKYCFYPRAGGDENLNEEVNGCSFPSRP</sequence>
<evidence type="ECO:0000313" key="6">
    <source>
        <dbReference type="Proteomes" id="UP000177230"/>
    </source>
</evidence>
<keyword evidence="1 2" id="KW-0597">Phosphoprotein</keyword>
<comment type="caution">
    <text evidence="5">The sequence shown here is derived from an EMBL/GenBank/DDBJ whole genome shotgun (WGS) entry which is preliminary data.</text>
</comment>
<evidence type="ECO:0000256" key="2">
    <source>
        <dbReference type="PROSITE-ProRule" id="PRU00169"/>
    </source>
</evidence>
<feature type="domain" description="Response regulatory" evidence="4">
    <location>
        <begin position="27"/>
        <end position="139"/>
    </location>
</feature>
<protein>
    <recommendedName>
        <fullName evidence="4">Response regulatory domain-containing protein</fullName>
    </recommendedName>
</protein>
<evidence type="ECO:0000259" key="4">
    <source>
        <dbReference type="PROSITE" id="PS50110"/>
    </source>
</evidence>
<evidence type="ECO:0000256" key="1">
    <source>
        <dbReference type="ARBA" id="ARBA00022553"/>
    </source>
</evidence>
<dbReference type="AlphaFoldDB" id="A0A1F5R7W2"/>
<dbReference type="EMBL" id="MFFM01000038">
    <property type="protein sequence ID" value="OGF10485.1"/>
    <property type="molecule type" value="Genomic_DNA"/>
</dbReference>
<dbReference type="PROSITE" id="PS50110">
    <property type="entry name" value="RESPONSE_REGULATORY"/>
    <property type="match status" value="1"/>
</dbReference>
<organism evidence="5 6">
    <name type="scientific">Candidatus Edwardsbacteria bacterium GWF2_54_11</name>
    <dbReference type="NCBI Taxonomy" id="1817851"/>
    <lineage>
        <taxon>Bacteria</taxon>
        <taxon>Candidatus Edwardsiibacteriota</taxon>
    </lineage>
</organism>
<dbReference type="InterPro" id="IPR050595">
    <property type="entry name" value="Bact_response_regulator"/>
</dbReference>
<dbReference type="Proteomes" id="UP000177230">
    <property type="component" value="Unassembled WGS sequence"/>
</dbReference>
<dbReference type="Pfam" id="PF00072">
    <property type="entry name" value="Response_reg"/>
    <property type="match status" value="1"/>
</dbReference>
<dbReference type="InterPro" id="IPR011006">
    <property type="entry name" value="CheY-like_superfamily"/>
</dbReference>
<accession>A0A1F5R7W2</accession>
<reference evidence="5 6" key="1">
    <citation type="journal article" date="2016" name="Nat. Commun.">
        <title>Thousands of microbial genomes shed light on interconnected biogeochemical processes in an aquifer system.</title>
        <authorList>
            <person name="Anantharaman K."/>
            <person name="Brown C.T."/>
            <person name="Hug L.A."/>
            <person name="Sharon I."/>
            <person name="Castelle C.J."/>
            <person name="Probst A.J."/>
            <person name="Thomas B.C."/>
            <person name="Singh A."/>
            <person name="Wilkins M.J."/>
            <person name="Karaoz U."/>
            <person name="Brodie E.L."/>
            <person name="Williams K.H."/>
            <person name="Hubbard S.S."/>
            <person name="Banfield J.F."/>
        </authorList>
    </citation>
    <scope>NUCLEOTIDE SEQUENCE [LARGE SCALE GENOMIC DNA]</scope>
</reference>
<dbReference type="PANTHER" id="PTHR44591:SF21">
    <property type="entry name" value="TWO-COMPONENT RESPONSE REGULATOR"/>
    <property type="match status" value="1"/>
</dbReference>
<dbReference type="SMART" id="SM00448">
    <property type="entry name" value="REC"/>
    <property type="match status" value="1"/>
</dbReference>
<name>A0A1F5R7W2_9BACT</name>
<proteinExistence type="predicted"/>
<dbReference type="Gene3D" id="3.40.50.2300">
    <property type="match status" value="1"/>
</dbReference>
<feature type="modified residue" description="4-aspartylphosphate" evidence="2">
    <location>
        <position position="78"/>
    </location>
</feature>
<dbReference type="SUPFAM" id="SSF52172">
    <property type="entry name" value="CheY-like"/>
    <property type="match status" value="1"/>
</dbReference>
<evidence type="ECO:0000313" key="5">
    <source>
        <dbReference type="EMBL" id="OGF10485.1"/>
    </source>
</evidence>
<evidence type="ECO:0000256" key="3">
    <source>
        <dbReference type="SAM" id="MobiDB-lite"/>
    </source>
</evidence>
<gene>
    <name evidence="5" type="ORF">A2024_09045</name>
</gene>
<dbReference type="GO" id="GO:0000160">
    <property type="term" value="P:phosphorelay signal transduction system"/>
    <property type="evidence" value="ECO:0007669"/>
    <property type="project" value="InterPro"/>
</dbReference>